<evidence type="ECO:0000313" key="1">
    <source>
        <dbReference type="Proteomes" id="UP000504634"/>
    </source>
</evidence>
<accession>A0A6J2UGF7</accession>
<dbReference type="SMART" id="SM00718">
    <property type="entry name" value="DM4_12"/>
    <property type="match status" value="1"/>
</dbReference>
<name>A0A6J2UGF7_DROLE</name>
<dbReference type="Pfam" id="PF07841">
    <property type="entry name" value="DM4_12"/>
    <property type="match status" value="1"/>
</dbReference>
<dbReference type="GeneID" id="115634119"/>
<evidence type="ECO:0000313" key="2">
    <source>
        <dbReference type="RefSeq" id="XP_030387546.1"/>
    </source>
</evidence>
<dbReference type="Proteomes" id="UP000504634">
    <property type="component" value="Unplaced"/>
</dbReference>
<sequence>MKETIGTNANSSHSDKELLVRKERWIPYLIYPRTHPSRLQMIAGFGIPVEDLYVENVLTGYVLKAQYYLPSTAKQLRTKNLHSITEPRQEHYGSNASFFEQMLAKSESELDLPEMKPDINMNSLSRYRWAAYKGFEALGLRMKLNGRECVLKSICESAMTPFDERNGLLGELLHILLTPSSSKDALSVHTDNDYLHAEQLGHKGADCDQVYSRCPKSLLQHFSDVHAWGSDILKMLGG</sequence>
<dbReference type="InterPro" id="IPR006631">
    <property type="entry name" value="DM4_12"/>
</dbReference>
<keyword evidence="1" id="KW-1185">Reference proteome</keyword>
<dbReference type="AlphaFoldDB" id="A0A6J2UGF7"/>
<dbReference type="OrthoDB" id="6358587at2759"/>
<reference evidence="2" key="1">
    <citation type="submission" date="2025-08" db="UniProtKB">
        <authorList>
            <consortium name="RefSeq"/>
        </authorList>
    </citation>
    <scope>IDENTIFICATION</scope>
    <source>
        <strain evidence="2">11010-0011.00</strain>
        <tissue evidence="2">Whole body</tissue>
    </source>
</reference>
<dbReference type="PANTHER" id="PTHR21398:SF21">
    <property type="entry name" value="AGAP004005-PA"/>
    <property type="match status" value="1"/>
</dbReference>
<gene>
    <name evidence="2" type="primary">LOC115634119</name>
</gene>
<proteinExistence type="predicted"/>
<dbReference type="PANTHER" id="PTHR21398">
    <property type="entry name" value="AGAP007094-PA"/>
    <property type="match status" value="1"/>
</dbReference>
<organism evidence="1 2">
    <name type="scientific">Drosophila lebanonensis</name>
    <name type="common">Fruit fly</name>
    <name type="synonym">Scaptodrosophila lebanonensis</name>
    <dbReference type="NCBI Taxonomy" id="7225"/>
    <lineage>
        <taxon>Eukaryota</taxon>
        <taxon>Metazoa</taxon>
        <taxon>Ecdysozoa</taxon>
        <taxon>Arthropoda</taxon>
        <taxon>Hexapoda</taxon>
        <taxon>Insecta</taxon>
        <taxon>Pterygota</taxon>
        <taxon>Neoptera</taxon>
        <taxon>Endopterygota</taxon>
        <taxon>Diptera</taxon>
        <taxon>Brachycera</taxon>
        <taxon>Muscomorpha</taxon>
        <taxon>Ephydroidea</taxon>
        <taxon>Drosophilidae</taxon>
        <taxon>Scaptodrosophila</taxon>
    </lineage>
</organism>
<protein>
    <submittedName>
        <fullName evidence="2">Uncharacterized protein LOC115634119</fullName>
    </submittedName>
</protein>
<dbReference type="RefSeq" id="XP_030387546.1">
    <property type="nucleotide sequence ID" value="XM_030531686.1"/>
</dbReference>